<gene>
    <name evidence="3" type="ORF">Pmgp_01551</name>
</gene>
<proteinExistence type="predicted"/>
<reference evidence="3 4" key="1">
    <citation type="journal article" date="2018" name="Environ. Microbiol.">
        <title>Novel energy conservation strategies and behaviour of Pelotomaculum schinkii driving syntrophic propionate catabolism.</title>
        <authorList>
            <person name="Hidalgo-Ahumada C.A.P."/>
            <person name="Nobu M.K."/>
            <person name="Narihiro T."/>
            <person name="Tamaki H."/>
            <person name="Liu W.T."/>
            <person name="Kamagata Y."/>
            <person name="Stams A.J.M."/>
            <person name="Imachi H."/>
            <person name="Sousa D.Z."/>
        </authorList>
    </citation>
    <scope>NUCLEOTIDE SEQUENCE [LARGE SCALE GENOMIC DNA]</scope>
    <source>
        <strain evidence="3 4">MGP</strain>
    </source>
</reference>
<sequence length="414" mass="46050">MFLFKLMSYLQGYLLILVTGSAPEKFVNMSAGRGIYLWDITRVSDSAVVMKVHLRAVKPLRHIARRTSCRFRIKRRVGFPFYLAWLKQRKSLALGAVFFVGALYFLSSFVWFIEVRGNDRLGVNEVLQAAAEAGLSRGTPKWRVDPGRVEANIGEKLPLVSWTGVYIKGAKATIEVAERTVPGEEDRRPANIIAKKSGLIKEILVLNGHPVVKEGDTVSQGQVLVAGAIPPPEEPLPPGGVKKPGEKPKPVQPARLVHASAIARARVWYEGYGESAVIETGRRLSGRSETRVSMKFYGKEIILAGSQNIPYELYEANTLVKRVPEWRNLNIPVELITVKYYELVDYKEDHGRAGARGIAWERALADAGSKMPPGARIQEQWMEDVSTGPEENVVRVKAVIETVEDIGEEEIINP</sequence>
<protein>
    <recommendedName>
        <fullName evidence="5">Stage IV sporulation protein YqfD</fullName>
    </recommendedName>
</protein>
<name>A0A4Y7RTF4_9FIRM</name>
<keyword evidence="2" id="KW-0812">Transmembrane</keyword>
<keyword evidence="2" id="KW-0472">Membrane</keyword>
<evidence type="ECO:0000256" key="1">
    <source>
        <dbReference type="SAM" id="MobiDB-lite"/>
    </source>
</evidence>
<dbReference type="Proteomes" id="UP000297597">
    <property type="component" value="Unassembled WGS sequence"/>
</dbReference>
<feature type="region of interest" description="Disordered" evidence="1">
    <location>
        <begin position="229"/>
        <end position="252"/>
    </location>
</feature>
<evidence type="ECO:0000256" key="2">
    <source>
        <dbReference type="SAM" id="Phobius"/>
    </source>
</evidence>
<keyword evidence="4" id="KW-1185">Reference proteome</keyword>
<dbReference type="Pfam" id="PF06898">
    <property type="entry name" value="YqfD"/>
    <property type="match status" value="1"/>
</dbReference>
<dbReference type="AlphaFoldDB" id="A0A4Y7RTF4"/>
<keyword evidence="2" id="KW-1133">Transmembrane helix</keyword>
<dbReference type="PIRSF" id="PIRSF029895">
    <property type="entry name" value="SpoIV"/>
    <property type="match status" value="1"/>
</dbReference>
<evidence type="ECO:0000313" key="3">
    <source>
        <dbReference type="EMBL" id="TEB11537.1"/>
    </source>
</evidence>
<comment type="caution">
    <text evidence="3">The sequence shown here is derived from an EMBL/GenBank/DDBJ whole genome shotgun (WGS) entry which is preliminary data.</text>
</comment>
<feature type="compositionally biased region" description="Pro residues" evidence="1">
    <location>
        <begin position="229"/>
        <end position="238"/>
    </location>
</feature>
<dbReference type="RefSeq" id="WP_134213432.1">
    <property type="nucleotide sequence ID" value="NZ_QFFZ01000013.1"/>
</dbReference>
<dbReference type="EMBL" id="QFFZ01000013">
    <property type="protein sequence ID" value="TEB11537.1"/>
    <property type="molecule type" value="Genomic_DNA"/>
</dbReference>
<organism evidence="3 4">
    <name type="scientific">Pelotomaculum propionicicum</name>
    <dbReference type="NCBI Taxonomy" id="258475"/>
    <lineage>
        <taxon>Bacteria</taxon>
        <taxon>Bacillati</taxon>
        <taxon>Bacillota</taxon>
        <taxon>Clostridia</taxon>
        <taxon>Eubacteriales</taxon>
        <taxon>Desulfotomaculaceae</taxon>
        <taxon>Pelotomaculum</taxon>
    </lineage>
</organism>
<accession>A0A4Y7RTF4</accession>
<dbReference type="OrthoDB" id="1640349at2"/>
<dbReference type="NCBIfam" id="TIGR02876">
    <property type="entry name" value="spore_yqfD"/>
    <property type="match status" value="1"/>
</dbReference>
<dbReference type="InterPro" id="IPR010690">
    <property type="entry name" value="YqfD"/>
</dbReference>
<feature type="transmembrane region" description="Helical" evidence="2">
    <location>
        <begin position="92"/>
        <end position="113"/>
    </location>
</feature>
<evidence type="ECO:0008006" key="5">
    <source>
        <dbReference type="Google" id="ProtNLM"/>
    </source>
</evidence>
<evidence type="ECO:0000313" key="4">
    <source>
        <dbReference type="Proteomes" id="UP000297597"/>
    </source>
</evidence>